<organism evidence="2 3">
    <name type="scientific">Mycena alexandri</name>
    <dbReference type="NCBI Taxonomy" id="1745969"/>
    <lineage>
        <taxon>Eukaryota</taxon>
        <taxon>Fungi</taxon>
        <taxon>Dikarya</taxon>
        <taxon>Basidiomycota</taxon>
        <taxon>Agaricomycotina</taxon>
        <taxon>Agaricomycetes</taxon>
        <taxon>Agaricomycetidae</taxon>
        <taxon>Agaricales</taxon>
        <taxon>Marasmiineae</taxon>
        <taxon>Mycenaceae</taxon>
        <taxon>Mycena</taxon>
    </lineage>
</organism>
<feature type="region of interest" description="Disordered" evidence="1">
    <location>
        <begin position="180"/>
        <end position="199"/>
    </location>
</feature>
<keyword evidence="3" id="KW-1185">Reference proteome</keyword>
<sequence>MNLDLSLPELGTPSVASGFGLAPRVLHREWKKIRPYLPKSSSLPALQLVPRDRPRYICCRCGFANFYNIPLCIWCNSDSDAAVRAFEKTIPRTRTASAPPWVFWSPNELSLRTPRAETKDITGSRSGTSPYDNNSFCNTAHSCEDNHFTLSAPSFVLAHPRARQNRRPQSVMDPLLLKSTGSGAARPQAHRRSHSQPNALRLGHRSRPYYSVIRKDTSSYANSDARVSVAMRTPRPASLPLSTPANFMDPPHFHFHSRRRGR</sequence>
<dbReference type="Proteomes" id="UP001218188">
    <property type="component" value="Unassembled WGS sequence"/>
</dbReference>
<dbReference type="EMBL" id="JARJCM010000041">
    <property type="protein sequence ID" value="KAJ7036841.1"/>
    <property type="molecule type" value="Genomic_DNA"/>
</dbReference>
<dbReference type="AlphaFoldDB" id="A0AAD6SZD6"/>
<protein>
    <submittedName>
        <fullName evidence="2">Uncharacterized protein</fullName>
    </submittedName>
</protein>
<evidence type="ECO:0000313" key="3">
    <source>
        <dbReference type="Proteomes" id="UP001218188"/>
    </source>
</evidence>
<evidence type="ECO:0000313" key="2">
    <source>
        <dbReference type="EMBL" id="KAJ7036841.1"/>
    </source>
</evidence>
<reference evidence="2" key="1">
    <citation type="submission" date="2023-03" db="EMBL/GenBank/DDBJ databases">
        <title>Massive genome expansion in bonnet fungi (Mycena s.s.) driven by repeated elements and novel gene families across ecological guilds.</title>
        <authorList>
            <consortium name="Lawrence Berkeley National Laboratory"/>
            <person name="Harder C.B."/>
            <person name="Miyauchi S."/>
            <person name="Viragh M."/>
            <person name="Kuo A."/>
            <person name="Thoen E."/>
            <person name="Andreopoulos B."/>
            <person name="Lu D."/>
            <person name="Skrede I."/>
            <person name="Drula E."/>
            <person name="Henrissat B."/>
            <person name="Morin E."/>
            <person name="Kohler A."/>
            <person name="Barry K."/>
            <person name="LaButti K."/>
            <person name="Morin E."/>
            <person name="Salamov A."/>
            <person name="Lipzen A."/>
            <person name="Mereny Z."/>
            <person name="Hegedus B."/>
            <person name="Baldrian P."/>
            <person name="Stursova M."/>
            <person name="Weitz H."/>
            <person name="Taylor A."/>
            <person name="Grigoriev I.V."/>
            <person name="Nagy L.G."/>
            <person name="Martin F."/>
            <person name="Kauserud H."/>
        </authorList>
    </citation>
    <scope>NUCLEOTIDE SEQUENCE</scope>
    <source>
        <strain evidence="2">CBHHK200</strain>
    </source>
</reference>
<proteinExistence type="predicted"/>
<accession>A0AAD6SZD6</accession>
<gene>
    <name evidence="2" type="ORF">C8F04DRAFT_1094546</name>
</gene>
<evidence type="ECO:0000256" key="1">
    <source>
        <dbReference type="SAM" id="MobiDB-lite"/>
    </source>
</evidence>
<comment type="caution">
    <text evidence="2">The sequence shown here is derived from an EMBL/GenBank/DDBJ whole genome shotgun (WGS) entry which is preliminary data.</text>
</comment>
<name>A0AAD6SZD6_9AGAR</name>